<comment type="subcellular location">
    <subcellularLocation>
        <location evidence="2">Cytoplasm</location>
    </subcellularLocation>
    <subcellularLocation>
        <location evidence="1">Nucleus</location>
    </subcellularLocation>
</comment>
<feature type="domain" description="RRM" evidence="11">
    <location>
        <begin position="219"/>
        <end position="296"/>
    </location>
</feature>
<protein>
    <recommendedName>
        <fullName evidence="11">RRM domain-containing protein</fullName>
    </recommendedName>
</protein>
<accession>A0A2N9E676</accession>
<evidence type="ECO:0000256" key="1">
    <source>
        <dbReference type="ARBA" id="ARBA00004123"/>
    </source>
</evidence>
<keyword evidence="7" id="KW-0539">Nucleus</keyword>
<evidence type="ECO:0000256" key="10">
    <source>
        <dbReference type="SAM" id="MobiDB-lite"/>
    </source>
</evidence>
<evidence type="ECO:0000256" key="8">
    <source>
        <dbReference type="ARBA" id="ARBA00054110"/>
    </source>
</evidence>
<evidence type="ECO:0000256" key="6">
    <source>
        <dbReference type="ARBA" id="ARBA00022884"/>
    </source>
</evidence>
<name>A0A2N9E676_FAGSY</name>
<dbReference type="SUPFAM" id="SSF54928">
    <property type="entry name" value="RNA-binding domain, RBD"/>
    <property type="match status" value="2"/>
</dbReference>
<keyword evidence="6 9" id="KW-0694">RNA-binding</keyword>
<evidence type="ECO:0000256" key="9">
    <source>
        <dbReference type="PROSITE-ProRule" id="PRU00176"/>
    </source>
</evidence>
<comment type="function">
    <text evidence="8">Binds the poly(A) tail of mRNA. Appears to be an important mediator of the multiple roles of the poly(A) tail in mRNA biogenesis, stability and translation.</text>
</comment>
<feature type="domain" description="RRM" evidence="11">
    <location>
        <begin position="123"/>
        <end position="199"/>
    </location>
</feature>
<dbReference type="PANTHER" id="PTHR24012">
    <property type="entry name" value="RNA BINDING PROTEIN"/>
    <property type="match status" value="1"/>
</dbReference>
<feature type="domain" description="RRM" evidence="11">
    <location>
        <begin position="33"/>
        <end position="109"/>
    </location>
</feature>
<dbReference type="FunFam" id="3.30.70.330:FF:000651">
    <property type="entry name" value="Poly(A) binding protein cytoplasmic 1 like"/>
    <property type="match status" value="2"/>
</dbReference>
<dbReference type="AlphaFoldDB" id="A0A2N9E676"/>
<dbReference type="EMBL" id="OIVN01000110">
    <property type="protein sequence ID" value="SPC74437.1"/>
    <property type="molecule type" value="Genomic_DNA"/>
</dbReference>
<keyword evidence="4" id="KW-0963">Cytoplasm</keyword>
<dbReference type="GO" id="GO:0005634">
    <property type="term" value="C:nucleus"/>
    <property type="evidence" value="ECO:0007669"/>
    <property type="project" value="UniProtKB-SubCell"/>
</dbReference>
<reference evidence="12" key="1">
    <citation type="submission" date="2018-02" db="EMBL/GenBank/DDBJ databases">
        <authorList>
            <person name="Cohen D.B."/>
            <person name="Kent A.D."/>
        </authorList>
    </citation>
    <scope>NUCLEOTIDE SEQUENCE</scope>
</reference>
<dbReference type="InterPro" id="IPR000504">
    <property type="entry name" value="RRM_dom"/>
</dbReference>
<dbReference type="Pfam" id="PF00076">
    <property type="entry name" value="RRM_1"/>
    <property type="match status" value="3"/>
</dbReference>
<dbReference type="InterPro" id="IPR012677">
    <property type="entry name" value="Nucleotide-bd_a/b_plait_sf"/>
</dbReference>
<dbReference type="PROSITE" id="PS50102">
    <property type="entry name" value="RRM"/>
    <property type="match status" value="3"/>
</dbReference>
<evidence type="ECO:0000256" key="3">
    <source>
        <dbReference type="ARBA" id="ARBA00008557"/>
    </source>
</evidence>
<dbReference type="SMART" id="SM00361">
    <property type="entry name" value="RRM_1"/>
    <property type="match status" value="3"/>
</dbReference>
<evidence type="ECO:0000259" key="11">
    <source>
        <dbReference type="PROSITE" id="PS50102"/>
    </source>
</evidence>
<dbReference type="GO" id="GO:0003723">
    <property type="term" value="F:RNA binding"/>
    <property type="evidence" value="ECO:0007669"/>
    <property type="project" value="UniProtKB-UniRule"/>
</dbReference>
<evidence type="ECO:0000256" key="5">
    <source>
        <dbReference type="ARBA" id="ARBA00022737"/>
    </source>
</evidence>
<sequence>MALARLNHTYLKAFPMRIMWCQRDPLPRKTGVGNLFVKNLAPSIDNIHLHAMFTSFGTILSCKVAEENGKSKGFGFVQFETEESALAALYALHGSVIEGKKLYVSKFIKKSERMAAQDELNFTNLYVKNLGEDMTEELLRDQFSKFGKVSNVTIMKDSEGKSRGFGFVNFDSSEEAKNAAGALNGAFIGRAQRKAEREELLKRAHMERYNCHNEQLKASNLYVKNLNASVNENKLKEHFSTCGQLMSVKVMRDGNGISKGFGFVCFSNHEDAMKALSTLNGTILEGRPLYVAMAQRKEDRFKALQNSHPQFSAKNFYPLNWNVLPEFHPLLHHFPPSPPLNHLQPEPIMYHNFHTNVGGQYPLATQTFHDHFSVSVPTRQREWGDTKDQVYQQHKLDSRKKGIKRSGPAVTVYTGPAGTKGRAHAAGTSPGNSKRGLGNLFHPLAENLQITGMLLENQAA</sequence>
<dbReference type="SMART" id="SM00360">
    <property type="entry name" value="RRM"/>
    <property type="match status" value="3"/>
</dbReference>
<organism evidence="12">
    <name type="scientific">Fagus sylvatica</name>
    <name type="common">Beechnut</name>
    <dbReference type="NCBI Taxonomy" id="28930"/>
    <lineage>
        <taxon>Eukaryota</taxon>
        <taxon>Viridiplantae</taxon>
        <taxon>Streptophyta</taxon>
        <taxon>Embryophyta</taxon>
        <taxon>Tracheophyta</taxon>
        <taxon>Spermatophyta</taxon>
        <taxon>Magnoliopsida</taxon>
        <taxon>eudicotyledons</taxon>
        <taxon>Gunneridae</taxon>
        <taxon>Pentapetalae</taxon>
        <taxon>rosids</taxon>
        <taxon>fabids</taxon>
        <taxon>Fagales</taxon>
        <taxon>Fagaceae</taxon>
        <taxon>Fagus</taxon>
    </lineage>
</organism>
<keyword evidence="5" id="KW-0677">Repeat</keyword>
<evidence type="ECO:0000256" key="4">
    <source>
        <dbReference type="ARBA" id="ARBA00022490"/>
    </source>
</evidence>
<proteinExistence type="inferred from homology"/>
<gene>
    <name evidence="12" type="ORF">FSB_LOCUS2319</name>
</gene>
<feature type="region of interest" description="Disordered" evidence="10">
    <location>
        <begin position="393"/>
        <end position="435"/>
    </location>
</feature>
<dbReference type="GO" id="GO:0005737">
    <property type="term" value="C:cytoplasm"/>
    <property type="evidence" value="ECO:0007669"/>
    <property type="project" value="UniProtKB-SubCell"/>
</dbReference>
<dbReference type="InterPro" id="IPR035979">
    <property type="entry name" value="RBD_domain_sf"/>
</dbReference>
<evidence type="ECO:0000256" key="2">
    <source>
        <dbReference type="ARBA" id="ARBA00004496"/>
    </source>
</evidence>
<evidence type="ECO:0000256" key="7">
    <source>
        <dbReference type="ARBA" id="ARBA00023242"/>
    </source>
</evidence>
<dbReference type="InterPro" id="IPR003954">
    <property type="entry name" value="RRM_euk-type"/>
</dbReference>
<comment type="similarity">
    <text evidence="3">Belongs to the polyadenylate-binding protein type-1 family.</text>
</comment>
<evidence type="ECO:0000313" key="12">
    <source>
        <dbReference type="EMBL" id="SPC74437.1"/>
    </source>
</evidence>
<dbReference type="Gene3D" id="3.30.70.330">
    <property type="match status" value="3"/>
</dbReference>